<dbReference type="AlphaFoldDB" id="A0A6A5S8I3"/>
<organism evidence="2 3">
    <name type="scientific">Clathrospora elynae</name>
    <dbReference type="NCBI Taxonomy" id="706981"/>
    <lineage>
        <taxon>Eukaryota</taxon>
        <taxon>Fungi</taxon>
        <taxon>Dikarya</taxon>
        <taxon>Ascomycota</taxon>
        <taxon>Pezizomycotina</taxon>
        <taxon>Dothideomycetes</taxon>
        <taxon>Pleosporomycetidae</taxon>
        <taxon>Pleosporales</taxon>
        <taxon>Diademaceae</taxon>
        <taxon>Clathrospora</taxon>
    </lineage>
</organism>
<dbReference type="Proteomes" id="UP000800038">
    <property type="component" value="Unassembled WGS sequence"/>
</dbReference>
<proteinExistence type="predicted"/>
<evidence type="ECO:0000313" key="2">
    <source>
        <dbReference type="EMBL" id="KAF1936991.1"/>
    </source>
</evidence>
<name>A0A6A5S8I3_9PLEO</name>
<protein>
    <recommendedName>
        <fullName evidence="1">DUF6589 domain-containing protein</fullName>
    </recommendedName>
</protein>
<gene>
    <name evidence="2" type="ORF">EJ02DRAFT_478313</name>
</gene>
<dbReference type="OrthoDB" id="3935520at2759"/>
<dbReference type="Pfam" id="PF20231">
    <property type="entry name" value="DUF6589"/>
    <property type="match status" value="1"/>
</dbReference>
<sequence length="694" mass="77742">MEHAGSPNGGFVAINRRMFSLTSMVCFSHARQSSNILPSCIDAFLTGSGVHRRVVETLHGLGLCHSYHHANLLMNSVAKNALAHLLREGGLAQAVVAYDNTNFADRKRDEEAGHSVAFRSYTNAMQVICKDLPENGLTQDMHNPAFPLFLKDVVLGPGITDSDGIGVRITSSLIADAVKRFRPGPVSTIFNGDAAGQYLGFPSVDWLTAHKMEYRMFAGITADEGSIEGTYKVHDDIFITQSGLKPSDTPDIPDIYANRIFLVHGDELTVDRIRSVQQGQSLASRDYDRRQWLCGIPAWFHIHMNLLNTIIRTHWSPAIPGQSDIHTVSGDSTRWGRSQTSRDIAKYHLMEPVITQGFTSRITALLYEAMHRQGRLNIPPVNYGRWEDLNTAVGALTAEQFNEAVEENRLRAFTRAAWGDADVDAEYRTMYCFLQEGELFLTVRPAVKRGDNGILRPLVDPLAVIFFRSDQHNYGRDMLFYRWHLSSVNTEELQRSILASGLVNWLGRPNTFKHIDLALEHLNCYCKIDLRNVKNSTHDIELVFQRKSLCSTWIRGLRNKLENVYGEHMSGSHTSTAAIPDIFLIAWTLYNGGYAIPRDNRNTAAQSRLFSSVDIIQIGMDALEGRIDTFNTYHVRRSGVAPVAPEPVEDDGVDNANFFDIEAYADVVHAGLDGMLEVDMDFTQTQHIETLDLT</sequence>
<dbReference type="EMBL" id="ML976159">
    <property type="protein sequence ID" value="KAF1936991.1"/>
    <property type="molecule type" value="Genomic_DNA"/>
</dbReference>
<reference evidence="2" key="1">
    <citation type="journal article" date="2020" name="Stud. Mycol.">
        <title>101 Dothideomycetes genomes: a test case for predicting lifestyles and emergence of pathogens.</title>
        <authorList>
            <person name="Haridas S."/>
            <person name="Albert R."/>
            <person name="Binder M."/>
            <person name="Bloem J."/>
            <person name="Labutti K."/>
            <person name="Salamov A."/>
            <person name="Andreopoulos B."/>
            <person name="Baker S."/>
            <person name="Barry K."/>
            <person name="Bills G."/>
            <person name="Bluhm B."/>
            <person name="Cannon C."/>
            <person name="Castanera R."/>
            <person name="Culley D."/>
            <person name="Daum C."/>
            <person name="Ezra D."/>
            <person name="Gonzalez J."/>
            <person name="Henrissat B."/>
            <person name="Kuo A."/>
            <person name="Liang C."/>
            <person name="Lipzen A."/>
            <person name="Lutzoni F."/>
            <person name="Magnuson J."/>
            <person name="Mondo S."/>
            <person name="Nolan M."/>
            <person name="Ohm R."/>
            <person name="Pangilinan J."/>
            <person name="Park H.-J."/>
            <person name="Ramirez L."/>
            <person name="Alfaro M."/>
            <person name="Sun H."/>
            <person name="Tritt A."/>
            <person name="Yoshinaga Y."/>
            <person name="Zwiers L.-H."/>
            <person name="Turgeon B."/>
            <person name="Goodwin S."/>
            <person name="Spatafora J."/>
            <person name="Crous P."/>
            <person name="Grigoriev I."/>
        </authorList>
    </citation>
    <scope>NUCLEOTIDE SEQUENCE</scope>
    <source>
        <strain evidence="2">CBS 161.51</strain>
    </source>
</reference>
<keyword evidence="3" id="KW-1185">Reference proteome</keyword>
<evidence type="ECO:0000313" key="3">
    <source>
        <dbReference type="Proteomes" id="UP000800038"/>
    </source>
</evidence>
<dbReference type="InterPro" id="IPR046496">
    <property type="entry name" value="DUF6589"/>
</dbReference>
<accession>A0A6A5S8I3</accession>
<evidence type="ECO:0000259" key="1">
    <source>
        <dbReference type="Pfam" id="PF20231"/>
    </source>
</evidence>
<feature type="domain" description="DUF6589" evidence="1">
    <location>
        <begin position="202"/>
        <end position="573"/>
    </location>
</feature>